<reference evidence="4" key="1">
    <citation type="journal article" date="2022" name="bioRxiv">
        <title>Deciphering the potential niche of two novel black yeast fungi from a biological soil crust based on their genomes, phenotypes, and melanin regulation.</title>
        <authorList>
            <consortium name="DOE Joint Genome Institute"/>
            <person name="Carr E.C."/>
            <person name="Barton Q."/>
            <person name="Grambo S."/>
            <person name="Sullivan M."/>
            <person name="Renfro C.M."/>
            <person name="Kuo A."/>
            <person name="Pangilinan J."/>
            <person name="Lipzen A."/>
            <person name="Keymanesh K."/>
            <person name="Savage E."/>
            <person name="Barry K."/>
            <person name="Grigoriev I.V."/>
            <person name="Riekhof W.R."/>
            <person name="Harris S.S."/>
        </authorList>
    </citation>
    <scope>NUCLEOTIDE SEQUENCE</scope>
    <source>
        <strain evidence="4">JF 03-4F</strain>
    </source>
</reference>
<dbReference type="InterPro" id="IPR050613">
    <property type="entry name" value="Sec_Metabolite_Reg"/>
</dbReference>
<feature type="domain" description="Xylanolytic transcriptional activator regulatory" evidence="3">
    <location>
        <begin position="155"/>
        <end position="226"/>
    </location>
</feature>
<dbReference type="Proteomes" id="UP001203852">
    <property type="component" value="Unassembled WGS sequence"/>
</dbReference>
<name>A0AAN6DTT3_9EURO</name>
<gene>
    <name evidence="4" type="ORF">EDD36DRAFT_441590</name>
</gene>
<evidence type="ECO:0000313" key="5">
    <source>
        <dbReference type="Proteomes" id="UP001203852"/>
    </source>
</evidence>
<dbReference type="Pfam" id="PF04082">
    <property type="entry name" value="Fungal_trans"/>
    <property type="match status" value="1"/>
</dbReference>
<keyword evidence="2" id="KW-0539">Nucleus</keyword>
<dbReference type="SMART" id="SM00906">
    <property type="entry name" value="Fungal_trans"/>
    <property type="match status" value="1"/>
</dbReference>
<organism evidence="4 5">
    <name type="scientific">Exophiala viscosa</name>
    <dbReference type="NCBI Taxonomy" id="2486360"/>
    <lineage>
        <taxon>Eukaryota</taxon>
        <taxon>Fungi</taxon>
        <taxon>Dikarya</taxon>
        <taxon>Ascomycota</taxon>
        <taxon>Pezizomycotina</taxon>
        <taxon>Eurotiomycetes</taxon>
        <taxon>Chaetothyriomycetidae</taxon>
        <taxon>Chaetothyriales</taxon>
        <taxon>Herpotrichiellaceae</taxon>
        <taxon>Exophiala</taxon>
    </lineage>
</organism>
<dbReference type="EMBL" id="MU404356">
    <property type="protein sequence ID" value="KAI1611502.1"/>
    <property type="molecule type" value="Genomic_DNA"/>
</dbReference>
<comment type="caution">
    <text evidence="4">The sequence shown here is derived from an EMBL/GenBank/DDBJ whole genome shotgun (WGS) entry which is preliminary data.</text>
</comment>
<evidence type="ECO:0000313" key="4">
    <source>
        <dbReference type="EMBL" id="KAI1611502.1"/>
    </source>
</evidence>
<dbReference type="AlphaFoldDB" id="A0AAN6DTT3"/>
<protein>
    <submittedName>
        <fullName evidence="4">Fungal-specific transcription factor domain-containing protein</fullName>
    </submittedName>
</protein>
<comment type="subcellular location">
    <subcellularLocation>
        <location evidence="1">Nucleus</location>
    </subcellularLocation>
</comment>
<sequence length="523" mass="58354">MTRSFDSRKTAADGYDLVFGEHGKQGLAAFHPSPLHTFRLWQIFVDNVNPLVKILHAPSVQQQILDASADLARVPANMEALMFAIYSMAIASITTEECNAFFGSERELLLAQYHAGARQALTNAGLLGSPDLVSLQAFTLYLLSNCQGASDPRSLFCLAGIAMRIAQRIGLNNDGNSFGLPPFETEMRRRLWWQLLLIDHRVAEISGCPPPSYSWSTNPPLNVNDSDLFEGMRDGPVESERSTEMIFVSLRCQIFEFTGKLQAILDSPTRTKDKAIDAFERHLESQYLQHCDSSAPVHSFSSLLARLEVSKLRSGLFSPRVPPGSRRQLPQNEQDSVFAASLRVMELHNAMLATETIQKFVWYALTNPPFPAYLYLLCGLRTRTSGELADRAWEQLAQHSENREKHSSWDHPNKSSPLRLAIASLTIKAWEAREPARSHEPRFISESRGRLASNKTRMQDDVVGASDAFSPGGVPRLASTDVFSLPELPLNEQEWPTYIDFMQDDVMFPTGETQSFGYGAGPT</sequence>
<dbReference type="InterPro" id="IPR007219">
    <property type="entry name" value="XnlR_reg_dom"/>
</dbReference>
<proteinExistence type="predicted"/>
<dbReference type="GO" id="GO:0008270">
    <property type="term" value="F:zinc ion binding"/>
    <property type="evidence" value="ECO:0007669"/>
    <property type="project" value="InterPro"/>
</dbReference>
<keyword evidence="5" id="KW-1185">Reference proteome</keyword>
<evidence type="ECO:0000256" key="1">
    <source>
        <dbReference type="ARBA" id="ARBA00004123"/>
    </source>
</evidence>
<evidence type="ECO:0000256" key="2">
    <source>
        <dbReference type="ARBA" id="ARBA00023242"/>
    </source>
</evidence>
<dbReference type="PANTHER" id="PTHR31001">
    <property type="entry name" value="UNCHARACTERIZED TRANSCRIPTIONAL REGULATORY PROTEIN"/>
    <property type="match status" value="1"/>
</dbReference>
<evidence type="ECO:0000259" key="3">
    <source>
        <dbReference type="SMART" id="SM00906"/>
    </source>
</evidence>
<dbReference type="PANTHER" id="PTHR31001:SF85">
    <property type="entry name" value="ZN(II)2CYS6 TRANSCRIPTION FACTOR (EUROFUNG)"/>
    <property type="match status" value="1"/>
</dbReference>
<accession>A0AAN6DTT3</accession>
<dbReference type="GO" id="GO:0003677">
    <property type="term" value="F:DNA binding"/>
    <property type="evidence" value="ECO:0007669"/>
    <property type="project" value="InterPro"/>
</dbReference>
<dbReference type="GO" id="GO:0006351">
    <property type="term" value="P:DNA-templated transcription"/>
    <property type="evidence" value="ECO:0007669"/>
    <property type="project" value="InterPro"/>
</dbReference>
<dbReference type="GO" id="GO:0005634">
    <property type="term" value="C:nucleus"/>
    <property type="evidence" value="ECO:0007669"/>
    <property type="project" value="UniProtKB-SubCell"/>
</dbReference>
<dbReference type="CDD" id="cd12148">
    <property type="entry name" value="fungal_TF_MHR"/>
    <property type="match status" value="1"/>
</dbReference>